<proteinExistence type="predicted"/>
<reference evidence="1" key="1">
    <citation type="submission" date="2021-11" db="EMBL/GenBank/DDBJ databases">
        <title>Fusarium solani-melongenae Genome sequencing and assembly.</title>
        <authorList>
            <person name="Xie S."/>
            <person name="Huang L."/>
            <person name="Zhang X."/>
        </authorList>
    </citation>
    <scope>NUCLEOTIDE SEQUENCE</scope>
    <source>
        <strain evidence="1">CRI 24-3</strain>
    </source>
</reference>
<accession>A0ACD3Z967</accession>
<evidence type="ECO:0000313" key="2">
    <source>
        <dbReference type="Proteomes" id="UP000830768"/>
    </source>
</evidence>
<gene>
    <name evidence="1" type="ORF">LCI18_008336</name>
</gene>
<keyword evidence="2" id="KW-1185">Reference proteome</keyword>
<protein>
    <submittedName>
        <fullName evidence="1">Uncharacterized protein</fullName>
    </submittedName>
</protein>
<name>A0ACD3Z967_FUSSC</name>
<dbReference type="Proteomes" id="UP000830768">
    <property type="component" value="Chromosome 6"/>
</dbReference>
<evidence type="ECO:0000313" key="1">
    <source>
        <dbReference type="EMBL" id="UPK97401.1"/>
    </source>
</evidence>
<dbReference type="EMBL" id="CP090035">
    <property type="protein sequence ID" value="UPK97401.1"/>
    <property type="molecule type" value="Genomic_DNA"/>
</dbReference>
<sequence length="354" mass="40454">MSARRQNQPNLPPHMKCSVDLVRFTSDADTLILELAFSDKVYWIARIKHVSLDGDERAMRSEIATMKIVREHTTIPVPQIFCFGASADQPFGYPFIIMEYLGGCGSRDNLADIIPAQYRAKVAKQLANVFSQLQNLTFSRIGPLWCGEKADEPVRIMKMEYRVQSENREIMAMHPDDPDWLTACWVRKTALTQMIIEDRVRGPFPLCHLDLHPGIMHFDKEYNLTAIVDWGNAQAAPFEHSLCRELVTYPEASDKANRPMAEMKKLVIESLKEMERSQEKRPPLDKPHRDMTLDRNPTPLSTYLASKSSEITHFQQLVPLTGSLWAGKAIAKLVYGDTVSWEQLKEVYGKMPLF</sequence>
<organism evidence="1 2">
    <name type="scientific">Fusarium solani subsp. cucurbitae</name>
    <name type="common">Neocosmosporum cucurbitae</name>
    <dbReference type="NCBI Taxonomy" id="2747967"/>
    <lineage>
        <taxon>Eukaryota</taxon>
        <taxon>Fungi</taxon>
        <taxon>Dikarya</taxon>
        <taxon>Ascomycota</taxon>
        <taxon>Pezizomycotina</taxon>
        <taxon>Sordariomycetes</taxon>
        <taxon>Hypocreomycetidae</taxon>
        <taxon>Hypocreales</taxon>
        <taxon>Nectriaceae</taxon>
        <taxon>Fusarium</taxon>
        <taxon>Fusarium solani species complex</taxon>
    </lineage>
</organism>